<comment type="caution">
    <text evidence="3">The sequence shown here is derived from an EMBL/GenBank/DDBJ whole genome shotgun (WGS) entry which is preliminary data.</text>
</comment>
<feature type="signal peptide" evidence="2">
    <location>
        <begin position="1"/>
        <end position="18"/>
    </location>
</feature>
<keyword evidence="4" id="KW-1185">Reference proteome</keyword>
<gene>
    <name evidence="3" type="ORF">HNY73_019078</name>
</gene>
<accession>A0A8T0EK18</accession>
<evidence type="ECO:0000313" key="4">
    <source>
        <dbReference type="Proteomes" id="UP000807504"/>
    </source>
</evidence>
<proteinExistence type="predicted"/>
<organism evidence="3 4">
    <name type="scientific">Argiope bruennichi</name>
    <name type="common">Wasp spider</name>
    <name type="synonym">Aranea bruennichi</name>
    <dbReference type="NCBI Taxonomy" id="94029"/>
    <lineage>
        <taxon>Eukaryota</taxon>
        <taxon>Metazoa</taxon>
        <taxon>Ecdysozoa</taxon>
        <taxon>Arthropoda</taxon>
        <taxon>Chelicerata</taxon>
        <taxon>Arachnida</taxon>
        <taxon>Araneae</taxon>
        <taxon>Araneomorphae</taxon>
        <taxon>Entelegynae</taxon>
        <taxon>Araneoidea</taxon>
        <taxon>Araneidae</taxon>
        <taxon>Argiope</taxon>
    </lineage>
</organism>
<dbReference type="AlphaFoldDB" id="A0A8T0EK18"/>
<feature type="chain" id="PRO_5035866712" evidence="2">
    <location>
        <begin position="19"/>
        <end position="115"/>
    </location>
</feature>
<feature type="compositionally biased region" description="Polar residues" evidence="1">
    <location>
        <begin position="96"/>
        <end position="105"/>
    </location>
</feature>
<keyword evidence="2" id="KW-0732">Signal</keyword>
<dbReference type="PROSITE" id="PS51257">
    <property type="entry name" value="PROKAR_LIPOPROTEIN"/>
    <property type="match status" value="1"/>
</dbReference>
<sequence length="115" mass="13052">MKYLVLFAVAALFGCVQCDKECFRGVFKECMREPVPMDRMTLCDEVKYQVDCVARVANKCNMPFKADADKLKTGVMRVCTLDAIKQWFLKENLASGKSVNDSPSYWSPLDEPRAP</sequence>
<name>A0A8T0EK18_ARGBR</name>
<protein>
    <submittedName>
        <fullName evidence="3">Uncharacterized protein</fullName>
    </submittedName>
</protein>
<dbReference type="Proteomes" id="UP000807504">
    <property type="component" value="Unassembled WGS sequence"/>
</dbReference>
<evidence type="ECO:0000256" key="2">
    <source>
        <dbReference type="SAM" id="SignalP"/>
    </source>
</evidence>
<feature type="region of interest" description="Disordered" evidence="1">
    <location>
        <begin position="96"/>
        <end position="115"/>
    </location>
</feature>
<reference evidence="3" key="1">
    <citation type="journal article" date="2020" name="bioRxiv">
        <title>Chromosome-level reference genome of the European wasp spider Argiope bruennichi: a resource for studies on range expansion and evolutionary adaptation.</title>
        <authorList>
            <person name="Sheffer M.M."/>
            <person name="Hoppe A."/>
            <person name="Krehenwinkel H."/>
            <person name="Uhl G."/>
            <person name="Kuss A.W."/>
            <person name="Jensen L."/>
            <person name="Jensen C."/>
            <person name="Gillespie R.G."/>
            <person name="Hoff K.J."/>
            <person name="Prost S."/>
        </authorList>
    </citation>
    <scope>NUCLEOTIDE SEQUENCE</scope>
</reference>
<evidence type="ECO:0000256" key="1">
    <source>
        <dbReference type="SAM" id="MobiDB-lite"/>
    </source>
</evidence>
<reference evidence="3" key="2">
    <citation type="submission" date="2020-06" db="EMBL/GenBank/DDBJ databases">
        <authorList>
            <person name="Sheffer M."/>
        </authorList>
    </citation>
    <scope>NUCLEOTIDE SEQUENCE</scope>
</reference>
<evidence type="ECO:0000313" key="3">
    <source>
        <dbReference type="EMBL" id="KAF8771698.1"/>
    </source>
</evidence>
<dbReference type="EMBL" id="JABXBU010002228">
    <property type="protein sequence ID" value="KAF8771698.1"/>
    <property type="molecule type" value="Genomic_DNA"/>
</dbReference>